<sequence>MENVWLDIIRNYDEKDIFNADETGLFYKLTPNQTLKFKGEKCVGGKLSKVGITILVCTNVNCSEKQKLTVIGKSQKPRCYKNVKKLPVDDKSTKEAWMTSDLFQKYFRQWDKELAKKKRKITLLIDNCTAHIEPSNLQWIKVVFLPPNTTSVLQPMDQGVICSLKCNYWKQLILRILECYDKNKDCDISLLDAVVLLEKSWRLVTESTIRNCFSHVGLTKTQQTEDEGEEDDNLPLSKWLEKHRVNAFSQNEIKHFECCNDVITSGEVSEEDIVVLVNEKNNTIVDSSSDMEEEQDE</sequence>
<dbReference type="InterPro" id="IPR036397">
    <property type="entry name" value="RNaseH_sf"/>
</dbReference>
<comment type="caution">
    <text evidence="2">The sequence shown here is derived from an EMBL/GenBank/DDBJ whole genome shotgun (WGS) entry which is preliminary data.</text>
</comment>
<dbReference type="AlphaFoldDB" id="A0A4Y2R5Z7"/>
<dbReference type="EMBL" id="BGPR01015908">
    <property type="protein sequence ID" value="GBN71081.1"/>
    <property type="molecule type" value="Genomic_DNA"/>
</dbReference>
<dbReference type="Proteomes" id="UP000499080">
    <property type="component" value="Unassembled WGS sequence"/>
</dbReference>
<gene>
    <name evidence="2" type="primary">Tigd4_145</name>
    <name evidence="2" type="ORF">AVEN_17480_1</name>
</gene>
<dbReference type="Gene3D" id="3.30.420.10">
    <property type="entry name" value="Ribonuclease H-like superfamily/Ribonuclease H"/>
    <property type="match status" value="1"/>
</dbReference>
<dbReference type="InterPro" id="IPR004875">
    <property type="entry name" value="DDE_SF_endonuclease_dom"/>
</dbReference>
<evidence type="ECO:0000313" key="3">
    <source>
        <dbReference type="Proteomes" id="UP000499080"/>
    </source>
</evidence>
<name>A0A4Y2R5Z7_ARAVE</name>
<dbReference type="InterPro" id="IPR050863">
    <property type="entry name" value="CenT-Element_Derived"/>
</dbReference>
<dbReference type="PANTHER" id="PTHR19303:SF73">
    <property type="entry name" value="PROTEIN PDC2"/>
    <property type="match status" value="1"/>
</dbReference>
<feature type="domain" description="DDE-1" evidence="1">
    <location>
        <begin position="52"/>
        <end position="213"/>
    </location>
</feature>
<reference evidence="2 3" key="1">
    <citation type="journal article" date="2019" name="Sci. Rep.">
        <title>Orb-weaving spider Araneus ventricosus genome elucidates the spidroin gene catalogue.</title>
        <authorList>
            <person name="Kono N."/>
            <person name="Nakamura H."/>
            <person name="Ohtoshi R."/>
            <person name="Moran D.A.P."/>
            <person name="Shinohara A."/>
            <person name="Yoshida Y."/>
            <person name="Fujiwara M."/>
            <person name="Mori M."/>
            <person name="Tomita M."/>
            <person name="Arakawa K."/>
        </authorList>
    </citation>
    <scope>NUCLEOTIDE SEQUENCE [LARGE SCALE GENOMIC DNA]</scope>
</reference>
<dbReference type="Pfam" id="PF03184">
    <property type="entry name" value="DDE_1"/>
    <property type="match status" value="1"/>
</dbReference>
<accession>A0A4Y2R5Z7</accession>
<dbReference type="OrthoDB" id="6436049at2759"/>
<protein>
    <submittedName>
        <fullName evidence="2">Tigger transposable element-derived protein 4</fullName>
    </submittedName>
</protein>
<evidence type="ECO:0000259" key="1">
    <source>
        <dbReference type="Pfam" id="PF03184"/>
    </source>
</evidence>
<evidence type="ECO:0000313" key="2">
    <source>
        <dbReference type="EMBL" id="GBN71081.1"/>
    </source>
</evidence>
<organism evidence="2 3">
    <name type="scientific">Araneus ventricosus</name>
    <name type="common">Orbweaver spider</name>
    <name type="synonym">Epeira ventricosa</name>
    <dbReference type="NCBI Taxonomy" id="182803"/>
    <lineage>
        <taxon>Eukaryota</taxon>
        <taxon>Metazoa</taxon>
        <taxon>Ecdysozoa</taxon>
        <taxon>Arthropoda</taxon>
        <taxon>Chelicerata</taxon>
        <taxon>Arachnida</taxon>
        <taxon>Araneae</taxon>
        <taxon>Araneomorphae</taxon>
        <taxon>Entelegynae</taxon>
        <taxon>Araneoidea</taxon>
        <taxon>Araneidae</taxon>
        <taxon>Araneus</taxon>
    </lineage>
</organism>
<keyword evidence="3" id="KW-1185">Reference proteome</keyword>
<proteinExistence type="predicted"/>
<dbReference type="GO" id="GO:0005634">
    <property type="term" value="C:nucleus"/>
    <property type="evidence" value="ECO:0007669"/>
    <property type="project" value="TreeGrafter"/>
</dbReference>
<dbReference type="GO" id="GO:0003677">
    <property type="term" value="F:DNA binding"/>
    <property type="evidence" value="ECO:0007669"/>
    <property type="project" value="TreeGrafter"/>
</dbReference>
<dbReference type="PANTHER" id="PTHR19303">
    <property type="entry name" value="TRANSPOSON"/>
    <property type="match status" value="1"/>
</dbReference>